<comment type="function">
    <text evidence="12">DNA repair enzyme that has both DNA N-glycosylase activity and AP-lyase activity. The DNA N-glycosylase activity releases various damaged pyrimidines from DNA by cleaving the N-glycosidic bond, leaving an AP (apurinic/apyrimidinic) site. The AP-lyase activity cleaves the phosphodiester bond 3' to the AP site by a beta-elimination, leaving a 3'-terminal unsaturated sugar and a product with a terminal 5'-phosphate.</text>
</comment>
<comment type="similarity">
    <text evidence="1 12">Belongs to the Nth/MutY family.</text>
</comment>
<dbReference type="GO" id="GO:0003677">
    <property type="term" value="F:DNA binding"/>
    <property type="evidence" value="ECO:0007669"/>
    <property type="project" value="UniProtKB-UniRule"/>
</dbReference>
<evidence type="ECO:0000256" key="9">
    <source>
        <dbReference type="ARBA" id="ARBA00023204"/>
    </source>
</evidence>
<proteinExistence type="inferred from homology"/>
<evidence type="ECO:0000313" key="14">
    <source>
        <dbReference type="EMBL" id="RZV40502.1"/>
    </source>
</evidence>
<dbReference type="Proteomes" id="UP000322454">
    <property type="component" value="Unassembled WGS sequence"/>
</dbReference>
<dbReference type="GO" id="GO:0140078">
    <property type="term" value="F:class I DNA-(apurinic or apyrimidinic site) endonuclease activity"/>
    <property type="evidence" value="ECO:0007669"/>
    <property type="project" value="UniProtKB-EC"/>
</dbReference>
<keyword evidence="14" id="KW-0255">Endonuclease</keyword>
<evidence type="ECO:0000256" key="7">
    <source>
        <dbReference type="ARBA" id="ARBA00023014"/>
    </source>
</evidence>
<dbReference type="PANTHER" id="PTHR10359:SF18">
    <property type="entry name" value="ENDONUCLEASE III"/>
    <property type="match status" value="1"/>
</dbReference>
<dbReference type="GO" id="GO:0051539">
    <property type="term" value="F:4 iron, 4 sulfur cluster binding"/>
    <property type="evidence" value="ECO:0007669"/>
    <property type="project" value="UniProtKB-UniRule"/>
</dbReference>
<gene>
    <name evidence="12 14" type="primary">nth</name>
    <name evidence="14" type="ORF">EVJ48_00850</name>
</gene>
<evidence type="ECO:0000259" key="13">
    <source>
        <dbReference type="SMART" id="SM00478"/>
    </source>
</evidence>
<dbReference type="PANTHER" id="PTHR10359">
    <property type="entry name" value="A/G-SPECIFIC ADENINE GLYCOSYLASE/ENDONUCLEASE III"/>
    <property type="match status" value="1"/>
</dbReference>
<evidence type="ECO:0000256" key="6">
    <source>
        <dbReference type="ARBA" id="ARBA00023004"/>
    </source>
</evidence>
<dbReference type="EC" id="4.2.99.18" evidence="12"/>
<keyword evidence="11 12" id="KW-0326">Glycosidase</keyword>
<keyword evidence="3 12" id="KW-0479">Metal-binding</keyword>
<keyword evidence="10 12" id="KW-0456">Lyase</keyword>
<comment type="caution">
    <text evidence="14">The sequence shown here is derived from an EMBL/GenBank/DDBJ whole genome shotgun (WGS) entry which is preliminary data.</text>
</comment>
<dbReference type="FunFam" id="1.10.1670.10:FF:000001">
    <property type="entry name" value="Endonuclease III"/>
    <property type="match status" value="1"/>
</dbReference>
<dbReference type="InterPro" id="IPR004035">
    <property type="entry name" value="Endouclease-III_FeS-bd_BS"/>
</dbReference>
<evidence type="ECO:0000256" key="1">
    <source>
        <dbReference type="ARBA" id="ARBA00008343"/>
    </source>
</evidence>
<dbReference type="Pfam" id="PF00633">
    <property type="entry name" value="HHH"/>
    <property type="match status" value="1"/>
</dbReference>
<dbReference type="InterPro" id="IPR003651">
    <property type="entry name" value="Endonuclease3_FeS-loop_motif"/>
</dbReference>
<keyword evidence="8 12" id="KW-0238">DNA-binding</keyword>
<dbReference type="Gene3D" id="1.10.1670.10">
    <property type="entry name" value="Helix-hairpin-Helix base-excision DNA repair enzymes (C-terminal)"/>
    <property type="match status" value="1"/>
</dbReference>
<feature type="binding site" evidence="12">
    <location>
        <position position="189"/>
    </location>
    <ligand>
        <name>[4Fe-4S] cluster</name>
        <dbReference type="ChEBI" id="CHEBI:49883"/>
    </ligand>
</feature>
<keyword evidence="14" id="KW-0540">Nuclease</keyword>
<evidence type="ECO:0000256" key="12">
    <source>
        <dbReference type="HAMAP-Rule" id="MF_00942"/>
    </source>
</evidence>
<organism evidence="14 15">
    <name type="scientific">Candidatus Acidulodesulfobacterium acidiphilum</name>
    <dbReference type="NCBI Taxonomy" id="2597224"/>
    <lineage>
        <taxon>Bacteria</taxon>
        <taxon>Deltaproteobacteria</taxon>
        <taxon>Candidatus Acidulodesulfobacterales</taxon>
        <taxon>Candidatus Acidulodesulfobacterium</taxon>
    </lineage>
</organism>
<dbReference type="HAMAP" id="MF_00942">
    <property type="entry name" value="Nth"/>
    <property type="match status" value="1"/>
</dbReference>
<dbReference type="SUPFAM" id="SSF48150">
    <property type="entry name" value="DNA-glycosylase"/>
    <property type="match status" value="1"/>
</dbReference>
<evidence type="ECO:0000256" key="3">
    <source>
        <dbReference type="ARBA" id="ARBA00022723"/>
    </source>
</evidence>
<dbReference type="InterPro" id="IPR011257">
    <property type="entry name" value="DNA_glycosylase"/>
</dbReference>
<name>A0A520XH25_9DELT</name>
<evidence type="ECO:0000256" key="11">
    <source>
        <dbReference type="ARBA" id="ARBA00023295"/>
    </source>
</evidence>
<dbReference type="InterPro" id="IPR003265">
    <property type="entry name" value="HhH-GPD_domain"/>
</dbReference>
<dbReference type="SMART" id="SM00478">
    <property type="entry name" value="ENDO3c"/>
    <property type="match status" value="1"/>
</dbReference>
<protein>
    <recommendedName>
        <fullName evidence="12">Endonuclease III</fullName>
        <ecNumber evidence="12">4.2.99.18</ecNumber>
    </recommendedName>
    <alternativeName>
        <fullName evidence="12">DNA-(apurinic or apyrimidinic site) lyase</fullName>
    </alternativeName>
</protein>
<dbReference type="AlphaFoldDB" id="A0A520XH25"/>
<comment type="cofactor">
    <cofactor evidence="12">
        <name>[4Fe-4S] cluster</name>
        <dbReference type="ChEBI" id="CHEBI:49883"/>
    </cofactor>
    <text evidence="12">Binds 1 [4Fe-4S] cluster.</text>
</comment>
<dbReference type="EMBL" id="SHMQ01000001">
    <property type="protein sequence ID" value="RZV40502.1"/>
    <property type="molecule type" value="Genomic_DNA"/>
</dbReference>
<evidence type="ECO:0000256" key="10">
    <source>
        <dbReference type="ARBA" id="ARBA00023239"/>
    </source>
</evidence>
<keyword evidence="5 12" id="KW-0378">Hydrolase</keyword>
<feature type="binding site" evidence="12">
    <location>
        <position position="196"/>
    </location>
    <ligand>
        <name>[4Fe-4S] cluster</name>
        <dbReference type="ChEBI" id="CHEBI:49883"/>
    </ligand>
</feature>
<dbReference type="PIRSF" id="PIRSF001435">
    <property type="entry name" value="Nth"/>
    <property type="match status" value="1"/>
</dbReference>
<dbReference type="CDD" id="cd00056">
    <property type="entry name" value="ENDO3c"/>
    <property type="match status" value="1"/>
</dbReference>
<dbReference type="Pfam" id="PF00730">
    <property type="entry name" value="HhH-GPD"/>
    <property type="match status" value="1"/>
</dbReference>
<dbReference type="Pfam" id="PF10576">
    <property type="entry name" value="EndIII_4Fe-2S"/>
    <property type="match status" value="1"/>
</dbReference>
<dbReference type="FunFam" id="1.10.340.30:FF:000001">
    <property type="entry name" value="Endonuclease III"/>
    <property type="match status" value="1"/>
</dbReference>
<feature type="binding site" evidence="12">
    <location>
        <position position="199"/>
    </location>
    <ligand>
        <name>[4Fe-4S] cluster</name>
        <dbReference type="ChEBI" id="CHEBI:49883"/>
    </ligand>
</feature>
<reference evidence="14 15" key="1">
    <citation type="submission" date="2019-01" db="EMBL/GenBank/DDBJ databases">
        <title>Insights into ecological role of a new deltaproteobacterial order Candidatus Sinidesulfobacterales (Sva0485) by metagenomics and metatranscriptomics.</title>
        <authorList>
            <person name="Tan S."/>
            <person name="Liu J."/>
            <person name="Fang Y."/>
            <person name="Hedlund B."/>
            <person name="Lian Z.-H."/>
            <person name="Huang L.-Y."/>
            <person name="Li J.-T."/>
            <person name="Huang L.-N."/>
            <person name="Li W.-J."/>
            <person name="Jiang H.-C."/>
            <person name="Dong H.-L."/>
            <person name="Shu W.-S."/>
        </authorList>
    </citation>
    <scope>NUCLEOTIDE SEQUENCE [LARGE SCALE GENOMIC DNA]</scope>
    <source>
        <strain evidence="14">AP4</strain>
    </source>
</reference>
<evidence type="ECO:0000256" key="4">
    <source>
        <dbReference type="ARBA" id="ARBA00022763"/>
    </source>
</evidence>
<dbReference type="Gene3D" id="1.10.340.30">
    <property type="entry name" value="Hypothetical protein, domain 2"/>
    <property type="match status" value="1"/>
</dbReference>
<keyword evidence="7 12" id="KW-0411">Iron-sulfur</keyword>
<dbReference type="InterPro" id="IPR005759">
    <property type="entry name" value="Nth"/>
</dbReference>
<evidence type="ECO:0000256" key="8">
    <source>
        <dbReference type="ARBA" id="ARBA00023125"/>
    </source>
</evidence>
<dbReference type="SMART" id="SM00525">
    <property type="entry name" value="FES"/>
    <property type="match status" value="1"/>
</dbReference>
<dbReference type="InterPro" id="IPR000445">
    <property type="entry name" value="HhH_motif"/>
</dbReference>
<dbReference type="PROSITE" id="PS00764">
    <property type="entry name" value="ENDONUCLEASE_III_1"/>
    <property type="match status" value="1"/>
</dbReference>
<evidence type="ECO:0000256" key="2">
    <source>
        <dbReference type="ARBA" id="ARBA00022485"/>
    </source>
</evidence>
<accession>A0A520XH25</accession>
<keyword evidence="2 12" id="KW-0004">4Fe-4S</keyword>
<evidence type="ECO:0000256" key="5">
    <source>
        <dbReference type="ARBA" id="ARBA00022801"/>
    </source>
</evidence>
<evidence type="ECO:0000313" key="15">
    <source>
        <dbReference type="Proteomes" id="UP000322454"/>
    </source>
</evidence>
<keyword evidence="9 12" id="KW-0234">DNA repair</keyword>
<dbReference type="GO" id="GO:0006285">
    <property type="term" value="P:base-excision repair, AP site formation"/>
    <property type="evidence" value="ECO:0007669"/>
    <property type="project" value="TreeGrafter"/>
</dbReference>
<dbReference type="NCBIfam" id="TIGR01083">
    <property type="entry name" value="nth"/>
    <property type="match status" value="1"/>
</dbReference>
<keyword evidence="6 12" id="KW-0408">Iron</keyword>
<dbReference type="GO" id="GO:0019104">
    <property type="term" value="F:DNA N-glycosylase activity"/>
    <property type="evidence" value="ECO:0007669"/>
    <property type="project" value="UniProtKB-UniRule"/>
</dbReference>
<sequence>MILKYRYTDKVINLFEKNYGELKPFLNFNNAFQLLIAVVLSAQCTDKRVNIITDKLFKVYVKPSDLAKKNLQEFEEEIKTCGMFHNKAKNLIETSKILSKKYNNGVPENFDALVSLPGVGRKSANVILGTYFNEERFPVDTHVFRVANRIGLADSNTPEKTENDLTEIIPSNLWMKMHRWLIHHGRTYCMAKNPKCSECFLKNYCRYYENLNNK</sequence>
<keyword evidence="4 12" id="KW-0227">DNA damage</keyword>
<comment type="catalytic activity">
    <reaction evidence="12">
        <text>2'-deoxyribonucleotide-(2'-deoxyribose 5'-phosphate)-2'-deoxyribonucleotide-DNA = a 3'-end 2'-deoxyribonucleotide-(2,3-dehydro-2,3-deoxyribose 5'-phosphate)-DNA + a 5'-end 5'-phospho-2'-deoxyribonucleoside-DNA + H(+)</text>
        <dbReference type="Rhea" id="RHEA:66592"/>
        <dbReference type="Rhea" id="RHEA-COMP:13180"/>
        <dbReference type="Rhea" id="RHEA-COMP:16897"/>
        <dbReference type="Rhea" id="RHEA-COMP:17067"/>
        <dbReference type="ChEBI" id="CHEBI:15378"/>
        <dbReference type="ChEBI" id="CHEBI:136412"/>
        <dbReference type="ChEBI" id="CHEBI:157695"/>
        <dbReference type="ChEBI" id="CHEBI:167181"/>
        <dbReference type="EC" id="4.2.99.18"/>
    </reaction>
</comment>
<dbReference type="InterPro" id="IPR023170">
    <property type="entry name" value="HhH_base_excis_C"/>
</dbReference>
<feature type="domain" description="HhH-GPD" evidence="13">
    <location>
        <begin position="40"/>
        <end position="187"/>
    </location>
</feature>
<feature type="binding site" evidence="12">
    <location>
        <position position="205"/>
    </location>
    <ligand>
        <name>[4Fe-4S] cluster</name>
        <dbReference type="ChEBI" id="CHEBI:49883"/>
    </ligand>
</feature>
<dbReference type="GO" id="GO:0046872">
    <property type="term" value="F:metal ion binding"/>
    <property type="evidence" value="ECO:0007669"/>
    <property type="project" value="UniProtKB-KW"/>
</dbReference>